<protein>
    <submittedName>
        <fullName evidence="1">Uncharacterized protein</fullName>
    </submittedName>
</protein>
<dbReference type="AlphaFoldDB" id="A0A195CJV9"/>
<dbReference type="Proteomes" id="UP000078542">
    <property type="component" value="Unassembled WGS sequence"/>
</dbReference>
<dbReference type="STRING" id="456900.A0A195CJV9"/>
<proteinExistence type="predicted"/>
<sequence length="199" mass="22090">SAIVVRPIVSACNERKKEIAGTTPLALVCARFPAHHKHADNIPEERTVVSGRKSGRDYRRSRDEDSNGIKIVIASRPQRGFALRRMTCGENALPPRRGEAGKGRWSVDYGLHLSKLGSLSSRALCFLLWHIAKANECMVGTLTLAANDADLRSWSKVALQRKERLNAAHTLLTNDSYRIHVGGIVGLFSWKRGKRDNDP</sequence>
<gene>
    <name evidence="1" type="ORF">ALC62_08241</name>
</gene>
<feature type="non-terminal residue" evidence="1">
    <location>
        <position position="1"/>
    </location>
</feature>
<organism evidence="1 2">
    <name type="scientific">Cyphomyrmex costatus</name>
    <dbReference type="NCBI Taxonomy" id="456900"/>
    <lineage>
        <taxon>Eukaryota</taxon>
        <taxon>Metazoa</taxon>
        <taxon>Ecdysozoa</taxon>
        <taxon>Arthropoda</taxon>
        <taxon>Hexapoda</taxon>
        <taxon>Insecta</taxon>
        <taxon>Pterygota</taxon>
        <taxon>Neoptera</taxon>
        <taxon>Endopterygota</taxon>
        <taxon>Hymenoptera</taxon>
        <taxon>Apocrita</taxon>
        <taxon>Aculeata</taxon>
        <taxon>Formicoidea</taxon>
        <taxon>Formicidae</taxon>
        <taxon>Myrmicinae</taxon>
        <taxon>Cyphomyrmex</taxon>
    </lineage>
</organism>
<evidence type="ECO:0000313" key="2">
    <source>
        <dbReference type="Proteomes" id="UP000078542"/>
    </source>
</evidence>
<reference evidence="1 2" key="1">
    <citation type="submission" date="2016-03" db="EMBL/GenBank/DDBJ databases">
        <title>Cyphomyrmex costatus WGS genome.</title>
        <authorList>
            <person name="Nygaard S."/>
            <person name="Hu H."/>
            <person name="Boomsma J."/>
            <person name="Zhang G."/>
        </authorList>
    </citation>
    <scope>NUCLEOTIDE SEQUENCE [LARGE SCALE GENOMIC DNA]</scope>
    <source>
        <strain evidence="1">MS0001</strain>
        <tissue evidence="1">Whole body</tissue>
    </source>
</reference>
<dbReference type="EMBL" id="KQ977642">
    <property type="protein sequence ID" value="KYN01015.1"/>
    <property type="molecule type" value="Genomic_DNA"/>
</dbReference>
<accession>A0A195CJV9</accession>
<name>A0A195CJV9_9HYME</name>
<keyword evidence="2" id="KW-1185">Reference proteome</keyword>
<evidence type="ECO:0000313" key="1">
    <source>
        <dbReference type="EMBL" id="KYN01015.1"/>
    </source>
</evidence>